<organism evidence="1 2">
    <name type="scientific">Penicillium hordei</name>
    <dbReference type="NCBI Taxonomy" id="40994"/>
    <lineage>
        <taxon>Eukaryota</taxon>
        <taxon>Fungi</taxon>
        <taxon>Dikarya</taxon>
        <taxon>Ascomycota</taxon>
        <taxon>Pezizomycotina</taxon>
        <taxon>Eurotiomycetes</taxon>
        <taxon>Eurotiomycetidae</taxon>
        <taxon>Eurotiales</taxon>
        <taxon>Aspergillaceae</taxon>
        <taxon>Penicillium</taxon>
    </lineage>
</organism>
<comment type="caution">
    <text evidence="1">The sequence shown here is derived from an EMBL/GenBank/DDBJ whole genome shotgun (WGS) entry which is preliminary data.</text>
</comment>
<evidence type="ECO:0000313" key="1">
    <source>
        <dbReference type="EMBL" id="KAJ5618128.1"/>
    </source>
</evidence>
<dbReference type="RefSeq" id="XP_056759295.1">
    <property type="nucleotide sequence ID" value="XM_056894300.1"/>
</dbReference>
<proteinExistence type="predicted"/>
<sequence>MLDVDVQTQSSARFTRCHSNPDTPSIGWKCGDPTVNSVPQDLVLVMQVCRSFMVGSGDIAELGHSLGGYDRKALWLRDALVFKHRKMLNGVDDERWIEVDEAERTWWGMANLLEQRTAFHAFPDLPWSACLILAFEVDLTYCMRVVDADRSNV</sequence>
<dbReference type="AlphaFoldDB" id="A0AAD6MPH1"/>
<keyword evidence="2" id="KW-1185">Reference proteome</keyword>
<reference evidence="1" key="1">
    <citation type="journal article" date="2023" name="IMA Fungus">
        <title>Comparative genomic study of the Penicillium genus elucidates a diverse pangenome and 15 lateral gene transfer events.</title>
        <authorList>
            <person name="Petersen C."/>
            <person name="Sorensen T."/>
            <person name="Nielsen M.R."/>
            <person name="Sondergaard T.E."/>
            <person name="Sorensen J.L."/>
            <person name="Fitzpatrick D.A."/>
            <person name="Frisvad J.C."/>
            <person name="Nielsen K.L."/>
        </authorList>
    </citation>
    <scope>NUCLEOTIDE SEQUENCE</scope>
    <source>
        <strain evidence="1">IBT 12815</strain>
    </source>
</reference>
<name>A0AAD6MPH1_9EURO</name>
<gene>
    <name evidence="1" type="ORF">N7537_003242</name>
</gene>
<reference evidence="1" key="2">
    <citation type="submission" date="2023-01" db="EMBL/GenBank/DDBJ databases">
        <authorList>
            <person name="Petersen C."/>
        </authorList>
    </citation>
    <scope>NUCLEOTIDE SEQUENCE</scope>
    <source>
        <strain evidence="1">IBT 12815</strain>
    </source>
</reference>
<accession>A0AAD6MPH1</accession>
<dbReference type="GeneID" id="81584542"/>
<evidence type="ECO:0000313" key="2">
    <source>
        <dbReference type="Proteomes" id="UP001213799"/>
    </source>
</evidence>
<protein>
    <submittedName>
        <fullName evidence="1">Uncharacterized protein</fullName>
    </submittedName>
</protein>
<dbReference type="Proteomes" id="UP001213799">
    <property type="component" value="Unassembled WGS sequence"/>
</dbReference>
<dbReference type="EMBL" id="JAQJAE010000001">
    <property type="protein sequence ID" value="KAJ5618128.1"/>
    <property type="molecule type" value="Genomic_DNA"/>
</dbReference>